<keyword evidence="2" id="KW-1185">Reference proteome</keyword>
<reference evidence="1 2" key="2">
    <citation type="submission" date="2020-06" db="EMBL/GenBank/DDBJ databases">
        <title>Ramlibacter rhizophilus sp. nov., isolated from rhizosphere soil of national flower Mugunghwa from South Korea.</title>
        <authorList>
            <person name="Zheng-Fei Y."/>
            <person name="Huan T."/>
        </authorList>
    </citation>
    <scope>NUCLEOTIDE SEQUENCE [LARGE SCALE GENOMIC DNA]</scope>
    <source>
        <strain evidence="1 2">B156</strain>
    </source>
</reference>
<evidence type="ECO:0000313" key="2">
    <source>
        <dbReference type="Proteomes" id="UP000552954"/>
    </source>
</evidence>
<dbReference type="AlphaFoldDB" id="A0A849KLM9"/>
<protein>
    <submittedName>
        <fullName evidence="1">Uncharacterized protein</fullName>
    </submittedName>
</protein>
<reference evidence="1 2" key="1">
    <citation type="submission" date="2020-05" db="EMBL/GenBank/DDBJ databases">
        <authorList>
            <person name="Khan S.A."/>
            <person name="Jeon C.O."/>
            <person name="Chun B.H."/>
        </authorList>
    </citation>
    <scope>NUCLEOTIDE SEQUENCE [LARGE SCALE GENOMIC DNA]</scope>
    <source>
        <strain evidence="1 2">B156</strain>
    </source>
</reference>
<gene>
    <name evidence="1" type="ORF">HK415_22375</name>
</gene>
<dbReference type="EMBL" id="JABFCS010000002">
    <property type="protein sequence ID" value="NNU45311.1"/>
    <property type="molecule type" value="Genomic_DNA"/>
</dbReference>
<name>A0A849KLM9_9BURK</name>
<dbReference type="RefSeq" id="WP_171563625.1">
    <property type="nucleotide sequence ID" value="NZ_JABFCS010000002.1"/>
</dbReference>
<sequence>MAILQIRNSSESARVLAQIAATPDGINFLRPHLKPGTTWLPKVLAAGNALKLPPGNALPLVAEAVKKGR</sequence>
<organism evidence="1 2">
    <name type="scientific">Ramlibacter montanisoli</name>
    <dbReference type="NCBI Taxonomy" id="2732512"/>
    <lineage>
        <taxon>Bacteria</taxon>
        <taxon>Pseudomonadati</taxon>
        <taxon>Pseudomonadota</taxon>
        <taxon>Betaproteobacteria</taxon>
        <taxon>Burkholderiales</taxon>
        <taxon>Comamonadaceae</taxon>
        <taxon>Ramlibacter</taxon>
    </lineage>
</organism>
<dbReference type="Proteomes" id="UP000552954">
    <property type="component" value="Unassembled WGS sequence"/>
</dbReference>
<comment type="caution">
    <text evidence="1">The sequence shown here is derived from an EMBL/GenBank/DDBJ whole genome shotgun (WGS) entry which is preliminary data.</text>
</comment>
<evidence type="ECO:0000313" key="1">
    <source>
        <dbReference type="EMBL" id="NNU45311.1"/>
    </source>
</evidence>
<proteinExistence type="predicted"/>
<accession>A0A849KLM9</accession>